<organism evidence="2 3">
    <name type="scientific">Lithohypha guttulata</name>
    <dbReference type="NCBI Taxonomy" id="1690604"/>
    <lineage>
        <taxon>Eukaryota</taxon>
        <taxon>Fungi</taxon>
        <taxon>Dikarya</taxon>
        <taxon>Ascomycota</taxon>
        <taxon>Pezizomycotina</taxon>
        <taxon>Eurotiomycetes</taxon>
        <taxon>Chaetothyriomycetidae</taxon>
        <taxon>Chaetothyriales</taxon>
        <taxon>Trichomeriaceae</taxon>
        <taxon>Lithohypha</taxon>
    </lineage>
</organism>
<evidence type="ECO:0000256" key="1">
    <source>
        <dbReference type="SAM" id="MobiDB-lite"/>
    </source>
</evidence>
<reference evidence="2 3" key="1">
    <citation type="submission" date="2023-08" db="EMBL/GenBank/DDBJ databases">
        <title>Black Yeasts Isolated from many extreme environments.</title>
        <authorList>
            <person name="Coleine C."/>
            <person name="Stajich J.E."/>
            <person name="Selbmann L."/>
        </authorList>
    </citation>
    <scope>NUCLEOTIDE SEQUENCE [LARGE SCALE GENOMIC DNA]</scope>
    <source>
        <strain evidence="2 3">CCFEE 5910</strain>
    </source>
</reference>
<dbReference type="EMBL" id="JAVRRJ010000007">
    <property type="protein sequence ID" value="KAK5082689.1"/>
    <property type="molecule type" value="Genomic_DNA"/>
</dbReference>
<feature type="region of interest" description="Disordered" evidence="1">
    <location>
        <begin position="243"/>
        <end position="305"/>
    </location>
</feature>
<gene>
    <name evidence="2" type="ORF">LTR05_006569</name>
</gene>
<accession>A0AAN7Y9A6</accession>
<sequence>MAATTGFRGDYPIENLTAAHHTTAANKPLNQGIRAYQAKTPGPHRTPFRARNDENAPLNTVKAAKNVFVTPAPRIAARAPLGAKTTNAKAQAFQTPAPGLKPAPSKLEQTLKRPSTTRRSVKKQVFVDPQPAADSADAQLDEDTDNEPDFGYAPPEAQPLPDSPIDFSEIDQTYSVLKPENINRGIEQIYFQSPKDENGFSISQKKQEEEDKNSLQQDLESILQVPVIKNSDPDDQVKAMIAAGPRSSKSHSRTKSQAQQSQVDTIRARSAASALSRPTTVRKHQRLPSTATKDTASTKSKRKPTFAVATDIAPPRSVPGPISRTTIGFPKAKKPASILPTATQKQPLTDRTGMSSKVQRPSEHELAQSQISPRKFVELYGEPPVESEMWFRLMALEIKDRHRDDVDRQEEDNIFQLDMDQDLDDKLRMRSHVEEDFELNLDDF</sequence>
<name>A0AAN7Y9A6_9EURO</name>
<proteinExistence type="predicted"/>
<feature type="compositionally biased region" description="Low complexity" evidence="1">
    <location>
        <begin position="289"/>
        <end position="298"/>
    </location>
</feature>
<protein>
    <submittedName>
        <fullName evidence="2">Uncharacterized protein</fullName>
    </submittedName>
</protein>
<dbReference type="Proteomes" id="UP001309876">
    <property type="component" value="Unassembled WGS sequence"/>
</dbReference>
<feature type="compositionally biased region" description="Acidic residues" evidence="1">
    <location>
        <begin position="139"/>
        <end position="148"/>
    </location>
</feature>
<dbReference type="AlphaFoldDB" id="A0AAN7Y9A6"/>
<feature type="region of interest" description="Disordered" evidence="1">
    <location>
        <begin position="347"/>
        <end position="370"/>
    </location>
</feature>
<feature type="compositionally biased region" description="Low complexity" evidence="1">
    <location>
        <begin position="268"/>
        <end position="277"/>
    </location>
</feature>
<evidence type="ECO:0000313" key="2">
    <source>
        <dbReference type="EMBL" id="KAK5082689.1"/>
    </source>
</evidence>
<keyword evidence="3" id="KW-1185">Reference proteome</keyword>
<feature type="compositionally biased region" description="Polar residues" evidence="1">
    <location>
        <begin position="347"/>
        <end position="359"/>
    </location>
</feature>
<feature type="region of interest" description="Disordered" evidence="1">
    <location>
        <begin position="191"/>
        <end position="216"/>
    </location>
</feature>
<feature type="compositionally biased region" description="Low complexity" evidence="1">
    <location>
        <begin position="128"/>
        <end position="138"/>
    </location>
</feature>
<feature type="region of interest" description="Disordered" evidence="1">
    <location>
        <begin position="93"/>
        <end position="167"/>
    </location>
</feature>
<feature type="compositionally biased region" description="Polar residues" evidence="1">
    <location>
        <begin position="255"/>
        <end position="264"/>
    </location>
</feature>
<comment type="caution">
    <text evidence="2">The sequence shown here is derived from an EMBL/GenBank/DDBJ whole genome shotgun (WGS) entry which is preliminary data.</text>
</comment>
<evidence type="ECO:0000313" key="3">
    <source>
        <dbReference type="Proteomes" id="UP001309876"/>
    </source>
</evidence>